<comment type="caution">
    <text evidence="11">The sequence shown here is derived from an EMBL/GenBank/DDBJ whole genome shotgun (WGS) entry which is preliminary data.</text>
</comment>
<proteinExistence type="inferred from homology"/>
<evidence type="ECO:0000256" key="1">
    <source>
        <dbReference type="ARBA" id="ARBA00004167"/>
    </source>
</evidence>
<feature type="region of interest" description="Disordered" evidence="10">
    <location>
        <begin position="180"/>
        <end position="203"/>
    </location>
</feature>
<dbReference type="Gene3D" id="1.20.5.3310">
    <property type="match status" value="1"/>
</dbReference>
<evidence type="ECO:0000256" key="5">
    <source>
        <dbReference type="ARBA" id="ARBA00022927"/>
    </source>
</evidence>
<evidence type="ECO:0000256" key="3">
    <source>
        <dbReference type="ARBA" id="ARBA00022475"/>
    </source>
</evidence>
<dbReference type="InterPro" id="IPR003369">
    <property type="entry name" value="TatA/B/E"/>
</dbReference>
<dbReference type="HAMAP" id="MF_00237">
    <property type="entry name" value="TatB"/>
    <property type="match status" value="1"/>
</dbReference>
<protein>
    <recommendedName>
        <fullName evidence="9">Sec-independent protein translocase protein TatB</fullName>
    </recommendedName>
</protein>
<evidence type="ECO:0000256" key="9">
    <source>
        <dbReference type="HAMAP-Rule" id="MF_00237"/>
    </source>
</evidence>
<dbReference type="OrthoDB" id="7206969at2"/>
<keyword evidence="6 9" id="KW-1133">Transmembrane helix</keyword>
<dbReference type="PRINTS" id="PR01506">
    <property type="entry name" value="TATBPROTEIN"/>
</dbReference>
<comment type="subcellular location">
    <subcellularLocation>
        <location evidence="9">Cell membrane</location>
        <topology evidence="9">Single-pass membrane protein</topology>
    </subcellularLocation>
    <subcellularLocation>
        <location evidence="1">Membrane</location>
        <topology evidence="1">Single-pass membrane protein</topology>
    </subcellularLocation>
</comment>
<keyword evidence="7 9" id="KW-0811">Translocation</keyword>
<comment type="function">
    <text evidence="9">Part of the twin-arginine translocation (Tat) system that transports large folded proteins containing a characteristic twin-arginine motif in their signal peptide across membranes. Together with TatC, TatB is part of a receptor directly interacting with Tat signal peptides. TatB may form an oligomeric binding site that transiently accommodates folded Tat precursor proteins before their translocation.</text>
</comment>
<keyword evidence="4 9" id="KW-0812">Transmembrane</keyword>
<dbReference type="PANTHER" id="PTHR33162:SF1">
    <property type="entry name" value="SEC-INDEPENDENT PROTEIN TRANSLOCASE PROTEIN TATA, CHLOROPLASTIC"/>
    <property type="match status" value="1"/>
</dbReference>
<evidence type="ECO:0000256" key="4">
    <source>
        <dbReference type="ARBA" id="ARBA00022692"/>
    </source>
</evidence>
<feature type="region of interest" description="Disordered" evidence="10">
    <location>
        <begin position="131"/>
        <end position="164"/>
    </location>
</feature>
<comment type="subunit">
    <text evidence="9">The Tat system comprises two distinct complexes: a TatABC complex, containing multiple copies of TatA, TatB and TatC subunits, and a separate TatA complex, containing only TatA subunits. Substrates initially bind to the TatABC complex, which probably triggers association of the separate TatA complex to form the active translocon.</text>
</comment>
<dbReference type="RefSeq" id="WP_102844552.1">
    <property type="nucleotide sequence ID" value="NZ_PDZR01000019.1"/>
</dbReference>
<dbReference type="NCBIfam" id="TIGR01410">
    <property type="entry name" value="tatB"/>
    <property type="match status" value="1"/>
</dbReference>
<dbReference type="AlphaFoldDB" id="A0A2J7TED9"/>
<keyword evidence="8 9" id="KW-0472">Membrane</keyword>
<keyword evidence="3 9" id="KW-1003">Cell membrane</keyword>
<dbReference type="GO" id="GO:0033281">
    <property type="term" value="C:TAT protein transport complex"/>
    <property type="evidence" value="ECO:0007669"/>
    <property type="project" value="UniProtKB-UniRule"/>
</dbReference>
<dbReference type="GO" id="GO:0043953">
    <property type="term" value="P:protein transport by the Tat complex"/>
    <property type="evidence" value="ECO:0007669"/>
    <property type="project" value="UniProtKB-UniRule"/>
</dbReference>
<evidence type="ECO:0000313" key="11">
    <source>
        <dbReference type="EMBL" id="PNG25126.1"/>
    </source>
</evidence>
<evidence type="ECO:0000313" key="12">
    <source>
        <dbReference type="Proteomes" id="UP000236286"/>
    </source>
</evidence>
<keyword evidence="2 9" id="KW-0813">Transport</keyword>
<dbReference type="Pfam" id="PF02416">
    <property type="entry name" value="TatA_B_E"/>
    <property type="match status" value="1"/>
</dbReference>
<reference evidence="11 12" key="1">
    <citation type="submission" date="2017-10" db="EMBL/GenBank/DDBJ databases">
        <title>Genome announcement of Methylocella silvestris TVC from permafrost.</title>
        <authorList>
            <person name="Wang J."/>
            <person name="Geng K."/>
            <person name="Ul-Haque F."/>
            <person name="Crombie A.T."/>
            <person name="Street L.E."/>
            <person name="Wookey P.A."/>
            <person name="Murrell J.C."/>
            <person name="Pratscher J."/>
        </authorList>
    </citation>
    <scope>NUCLEOTIDE SEQUENCE [LARGE SCALE GENOMIC DNA]</scope>
    <source>
        <strain evidence="11 12">TVC</strain>
    </source>
</reference>
<organism evidence="11 12">
    <name type="scientific">Methylocella silvestris</name>
    <dbReference type="NCBI Taxonomy" id="199596"/>
    <lineage>
        <taxon>Bacteria</taxon>
        <taxon>Pseudomonadati</taxon>
        <taxon>Pseudomonadota</taxon>
        <taxon>Alphaproteobacteria</taxon>
        <taxon>Hyphomicrobiales</taxon>
        <taxon>Beijerinckiaceae</taxon>
        <taxon>Methylocella</taxon>
    </lineage>
</organism>
<evidence type="ECO:0000256" key="10">
    <source>
        <dbReference type="SAM" id="MobiDB-lite"/>
    </source>
</evidence>
<name>A0A2J7TED9_METSI</name>
<sequence>MFDFDAGKLIIIAIVALIVIGPKDLPRVLRQLGQAVGKMRRMAGEFQGQFMEAMREADVADARAEVEKFAKSAQLDAPFDPLADIRNELKGAIDKQAAAPALAGPRATDLAAPEPAAIASAAAESLGVLGEAEPDSNLPTGELQSEAAGVAPPRPGEGLDAEMRALADALKAEIAAPAPVAASAQPLPHDPVSSREPAPNDQA</sequence>
<evidence type="ECO:0000256" key="8">
    <source>
        <dbReference type="ARBA" id="ARBA00023136"/>
    </source>
</evidence>
<evidence type="ECO:0000256" key="6">
    <source>
        <dbReference type="ARBA" id="ARBA00022989"/>
    </source>
</evidence>
<evidence type="ECO:0000256" key="2">
    <source>
        <dbReference type="ARBA" id="ARBA00022448"/>
    </source>
</evidence>
<dbReference type="Proteomes" id="UP000236286">
    <property type="component" value="Unassembled WGS sequence"/>
</dbReference>
<evidence type="ECO:0000256" key="7">
    <source>
        <dbReference type="ARBA" id="ARBA00023010"/>
    </source>
</evidence>
<dbReference type="InterPro" id="IPR018448">
    <property type="entry name" value="TatB"/>
</dbReference>
<gene>
    <name evidence="9 11" type="primary">tatB</name>
    <name evidence="11" type="ORF">CR492_15055</name>
</gene>
<accession>A0A2J7TED9</accession>
<comment type="similarity">
    <text evidence="9">Belongs to the TatB family.</text>
</comment>
<dbReference type="PANTHER" id="PTHR33162">
    <property type="entry name" value="SEC-INDEPENDENT PROTEIN TRANSLOCASE PROTEIN TATA, CHLOROPLASTIC"/>
    <property type="match status" value="1"/>
</dbReference>
<dbReference type="EMBL" id="PDZR01000019">
    <property type="protein sequence ID" value="PNG25126.1"/>
    <property type="molecule type" value="Genomic_DNA"/>
</dbReference>
<keyword evidence="5 9" id="KW-0653">Protein transport</keyword>
<dbReference type="GO" id="GO:0008320">
    <property type="term" value="F:protein transmembrane transporter activity"/>
    <property type="evidence" value="ECO:0007669"/>
    <property type="project" value="UniProtKB-UniRule"/>
</dbReference>